<dbReference type="EC" id="2.7.7.59" evidence="7"/>
<dbReference type="Pfam" id="PF01966">
    <property type="entry name" value="HD"/>
    <property type="match status" value="1"/>
</dbReference>
<organism evidence="10 11">
    <name type="scientific">Rhodomicrobium udaipurense</name>
    <dbReference type="NCBI Taxonomy" id="1202716"/>
    <lineage>
        <taxon>Bacteria</taxon>
        <taxon>Pseudomonadati</taxon>
        <taxon>Pseudomonadota</taxon>
        <taxon>Alphaproteobacteria</taxon>
        <taxon>Hyphomicrobiales</taxon>
        <taxon>Hyphomicrobiaceae</taxon>
        <taxon>Rhodomicrobium</taxon>
    </lineage>
</organism>
<feature type="domain" description="ACT" evidence="8">
    <location>
        <begin position="735"/>
        <end position="813"/>
    </location>
</feature>
<keyword evidence="4 7" id="KW-0378">Hydrolase</keyword>
<evidence type="ECO:0000256" key="5">
    <source>
        <dbReference type="ARBA" id="ARBA00022842"/>
    </source>
</evidence>
<dbReference type="InterPro" id="IPR043519">
    <property type="entry name" value="NT_sf"/>
</dbReference>
<dbReference type="PANTHER" id="PTHR47320">
    <property type="entry name" value="BIFUNCTIONAL URIDYLYLTRANSFERASE/URIDYLYL-REMOVING ENZYME"/>
    <property type="match status" value="1"/>
</dbReference>
<dbReference type="Proteomes" id="UP000623250">
    <property type="component" value="Unassembled WGS sequence"/>
</dbReference>
<proteinExistence type="inferred from homology"/>
<evidence type="ECO:0000259" key="8">
    <source>
        <dbReference type="PROSITE" id="PS51671"/>
    </source>
</evidence>
<dbReference type="RefSeq" id="WP_037237311.1">
    <property type="nucleotide sequence ID" value="NZ_JAEMUK010000008.1"/>
</dbReference>
<keyword evidence="11" id="KW-1185">Reference proteome</keyword>
<dbReference type="SUPFAM" id="SSF81301">
    <property type="entry name" value="Nucleotidyltransferase"/>
    <property type="match status" value="1"/>
</dbReference>
<dbReference type="InterPro" id="IPR003607">
    <property type="entry name" value="HD/PDEase_dom"/>
</dbReference>
<dbReference type="Gene3D" id="3.30.460.10">
    <property type="entry name" value="Beta Polymerase, domain 2"/>
    <property type="match status" value="1"/>
</dbReference>
<dbReference type="SUPFAM" id="SSF55021">
    <property type="entry name" value="ACT-like"/>
    <property type="match status" value="1"/>
</dbReference>
<reference evidence="10 11" key="1">
    <citation type="submission" date="2020-12" db="EMBL/GenBank/DDBJ databases">
        <title>Revised draft genomes of Rhodomicrobium vannielii ATCC 17100 and Rhodomicrobium udaipurense JA643.</title>
        <authorList>
            <person name="Conners E.M."/>
            <person name="Davenport E.J."/>
            <person name="Bose A."/>
        </authorList>
    </citation>
    <scope>NUCLEOTIDE SEQUENCE [LARGE SCALE GENOMIC DNA]</scope>
    <source>
        <strain evidence="10 11">JA643</strain>
    </source>
</reference>
<evidence type="ECO:0000256" key="6">
    <source>
        <dbReference type="ARBA" id="ARBA00023268"/>
    </source>
</evidence>
<feature type="region of interest" description="Uridylyl-removing" evidence="7">
    <location>
        <begin position="376"/>
        <end position="734"/>
    </location>
</feature>
<evidence type="ECO:0000256" key="7">
    <source>
        <dbReference type="HAMAP-Rule" id="MF_00277"/>
    </source>
</evidence>
<comment type="cofactor">
    <cofactor evidence="7">
        <name>Mg(2+)</name>
        <dbReference type="ChEBI" id="CHEBI:18420"/>
    </cofactor>
</comment>
<dbReference type="InterPro" id="IPR006674">
    <property type="entry name" value="HD_domain"/>
</dbReference>
<dbReference type="EC" id="3.1.4.-" evidence="7"/>
<feature type="region of interest" description="Uridylyltransferase" evidence="7">
    <location>
        <begin position="1"/>
        <end position="375"/>
    </location>
</feature>
<dbReference type="InterPro" id="IPR013546">
    <property type="entry name" value="PII_UdlTrfase/GS_AdlTrfase"/>
</dbReference>
<keyword evidence="5 7" id="KW-0460">Magnesium</keyword>
<comment type="catalytic activity">
    <reaction evidence="7">
        <text>[protein-PII]-uridylyl-L-tyrosine + H2O = [protein-PII]-L-tyrosine + UMP + H(+)</text>
        <dbReference type="Rhea" id="RHEA:48600"/>
        <dbReference type="Rhea" id="RHEA-COMP:12147"/>
        <dbReference type="Rhea" id="RHEA-COMP:12148"/>
        <dbReference type="ChEBI" id="CHEBI:15377"/>
        <dbReference type="ChEBI" id="CHEBI:15378"/>
        <dbReference type="ChEBI" id="CHEBI:46858"/>
        <dbReference type="ChEBI" id="CHEBI:57865"/>
        <dbReference type="ChEBI" id="CHEBI:90602"/>
    </reaction>
</comment>
<dbReference type="Gene3D" id="1.10.3090.10">
    <property type="entry name" value="cca-adding enzyme, domain 2"/>
    <property type="match status" value="1"/>
</dbReference>
<comment type="function">
    <text evidence="7">Modifies, by uridylylation and deuridylylation, the PII regulatory proteins (GlnB and homologs), in response to the nitrogen status of the cell that GlnD senses through the glutamine level. Under low glutamine levels, catalyzes the conversion of the PII proteins and UTP to PII-UMP and PPi, while under higher glutamine levels, GlnD hydrolyzes PII-UMP to PII and UMP (deuridylylation). Thus, controls uridylylation state and activity of the PII proteins, and plays an important role in the regulation of nitrogen metabolism.</text>
</comment>
<dbReference type="Pfam" id="PF08335">
    <property type="entry name" value="GlnD_UR_UTase"/>
    <property type="match status" value="1"/>
</dbReference>
<comment type="catalytic activity">
    <reaction evidence="7">
        <text>[protein-PII]-L-tyrosine + UTP = [protein-PII]-uridylyl-L-tyrosine + diphosphate</text>
        <dbReference type="Rhea" id="RHEA:13673"/>
        <dbReference type="Rhea" id="RHEA-COMP:12147"/>
        <dbReference type="Rhea" id="RHEA-COMP:12148"/>
        <dbReference type="ChEBI" id="CHEBI:33019"/>
        <dbReference type="ChEBI" id="CHEBI:46398"/>
        <dbReference type="ChEBI" id="CHEBI:46858"/>
        <dbReference type="ChEBI" id="CHEBI:90602"/>
        <dbReference type="EC" id="2.7.7.59"/>
    </reaction>
</comment>
<evidence type="ECO:0000256" key="3">
    <source>
        <dbReference type="ARBA" id="ARBA00022737"/>
    </source>
</evidence>
<dbReference type="SUPFAM" id="SSF81891">
    <property type="entry name" value="Poly A polymerase C-terminal region-like"/>
    <property type="match status" value="1"/>
</dbReference>
<sequence length="917" mass="103613">MDQIITTPPPFFDPAELREELSSYWKESADNPAQMRPRVVRRLKELKATAQAEAEALLMRTGDGRTCAAALALFQDELIKLIYDFSTKHLYRARNPTAAEHMALVATGGYGRGLMAPKSDVDLLFLLPYKQTAWGESIVESVLYFLWDLGYKVGHATRTVDQTLKAAQSDMTIRTALLDARLIHGEDALFQEMWTRFINGVVGGTKREFIAAKLAEREERLKRAGQSRYRVEPNIKEGKGGLRDLNVLHWLAVYLNPARNGQKAENAIFTHSEVATFNHCEGFLWTVRCHLHFLTGKAEERLSFDVQPDMAQRLRYHERRGLLAVERFMKHYFLIAKDVGDLTRTVCSSLELRQLKSVPTLSDFVGALPWSPQAKIAATTDFRLDNKRLNVKQPDVFRKDPLNLIRFFIEAERENLLMHPEALRLIRASLKLIDDDFRRNREANRLFLDLLTSREAPETSLRYMNESGVLGRFIPEFGRCVAMMQFNMYHHFTVDEHTLQAIGILSRIEKGEFGKELPLSTEIINDIQNRNALYVALLMHDVAKAVEGDHSIVGAELARSVALRLGLSAAEAETAAWLVKYHLFMSQTAQSRDISDPQTIRNFADFVQSPERLKLLLLLTVADIRAVGPGVWNGWKGQLLRQLYYDTEPLLAGGHTRVPRQARIAAAKARLREVLRDWPAADVDRFIERHEPDYWVRTDLERQILHASLIRRYETEAAPLVYDVRCCDIVRPIPELTFVTGDHPRLLLQSAGACAASGASIASAQIGTTRDGLALDTLLFQRKFVDDHEEISQCQKIGRSITDVVSGARALDEAKVRSLRLKPKVDAFTVPPDIVIDNTASQETTVIEVHALDRPGLLYDLARCFDDLSLDIASAHIATFGEKAVDVFYVTGPGKQKVTDEATKSRIRGQILDLLEE</sequence>
<comment type="caution">
    <text evidence="10">The sequence shown here is derived from an EMBL/GenBank/DDBJ whole genome shotgun (WGS) entry which is preliminary data.</text>
</comment>
<dbReference type="GO" id="GO:0006808">
    <property type="term" value="P:regulation of nitrogen utilization"/>
    <property type="evidence" value="ECO:0007669"/>
    <property type="project" value="UniProtKB-UniRule"/>
</dbReference>
<evidence type="ECO:0000256" key="2">
    <source>
        <dbReference type="ARBA" id="ARBA00022695"/>
    </source>
</evidence>
<evidence type="ECO:0000313" key="11">
    <source>
        <dbReference type="Proteomes" id="UP000623250"/>
    </source>
</evidence>
<comment type="similarity">
    <text evidence="7">Belongs to the GlnD family.</text>
</comment>
<dbReference type="AlphaFoldDB" id="A0A8I1KII8"/>
<feature type="domain" description="ACT" evidence="8">
    <location>
        <begin position="846"/>
        <end position="917"/>
    </location>
</feature>
<evidence type="ECO:0000256" key="1">
    <source>
        <dbReference type="ARBA" id="ARBA00022679"/>
    </source>
</evidence>
<keyword evidence="1 7" id="KW-0808">Transferase</keyword>
<feature type="domain" description="HD" evidence="9">
    <location>
        <begin position="494"/>
        <end position="616"/>
    </location>
</feature>
<dbReference type="GO" id="GO:0008081">
    <property type="term" value="F:phosphoric diester hydrolase activity"/>
    <property type="evidence" value="ECO:0007669"/>
    <property type="project" value="UniProtKB-UniRule"/>
</dbReference>
<dbReference type="InterPro" id="IPR045865">
    <property type="entry name" value="ACT-like_dom_sf"/>
</dbReference>
<dbReference type="GO" id="GO:0008773">
    <property type="term" value="F:[protein-PII] uridylyltransferase activity"/>
    <property type="evidence" value="ECO:0007669"/>
    <property type="project" value="UniProtKB-UniRule"/>
</dbReference>
<dbReference type="CDD" id="cd04899">
    <property type="entry name" value="ACT_ACR-UUR-like_2"/>
    <property type="match status" value="1"/>
</dbReference>
<evidence type="ECO:0000259" key="9">
    <source>
        <dbReference type="PROSITE" id="PS51831"/>
    </source>
</evidence>
<dbReference type="PANTHER" id="PTHR47320:SF1">
    <property type="entry name" value="BIFUNCTIONAL URIDYLYLTRANSFERASE_URIDYLYL-REMOVING ENZYME"/>
    <property type="match status" value="1"/>
</dbReference>
<dbReference type="HAMAP" id="MF_00277">
    <property type="entry name" value="PII_uridylyl_transf"/>
    <property type="match status" value="1"/>
</dbReference>
<dbReference type="PROSITE" id="PS51671">
    <property type="entry name" value="ACT"/>
    <property type="match status" value="2"/>
</dbReference>
<dbReference type="NCBIfam" id="NF003467">
    <property type="entry name" value="PRK05092.1"/>
    <property type="match status" value="1"/>
</dbReference>
<keyword evidence="6 7" id="KW-0511">Multifunctional enzyme</keyword>
<dbReference type="InterPro" id="IPR010043">
    <property type="entry name" value="UTase/UR"/>
</dbReference>
<dbReference type="EMBL" id="JAEMUK010000008">
    <property type="protein sequence ID" value="MBJ7542682.1"/>
    <property type="molecule type" value="Genomic_DNA"/>
</dbReference>
<dbReference type="Pfam" id="PF24931">
    <property type="entry name" value="ACT_ACR9_3rd"/>
    <property type="match status" value="1"/>
</dbReference>
<evidence type="ECO:0000313" key="10">
    <source>
        <dbReference type="EMBL" id="MBJ7542682.1"/>
    </source>
</evidence>
<keyword evidence="3" id="KW-0677">Repeat</keyword>
<gene>
    <name evidence="7" type="primary">glnD</name>
    <name evidence="10" type="ORF">JDN41_03830</name>
</gene>
<dbReference type="CDD" id="cd00077">
    <property type="entry name" value="HDc"/>
    <property type="match status" value="1"/>
</dbReference>
<protein>
    <recommendedName>
        <fullName evidence="7">Bifunctional uridylyltransferase/uridylyl-removing enzyme</fullName>
        <shortName evidence="7">UTase/UR</shortName>
    </recommendedName>
    <alternativeName>
        <fullName evidence="7">Bifunctional [protein-PII] modification enzyme</fullName>
    </alternativeName>
    <alternativeName>
        <fullName evidence="7">Bifunctional nitrogen sensor protein</fullName>
    </alternativeName>
    <domain>
        <recommendedName>
            <fullName evidence="7">[Protein-PII] uridylyltransferase</fullName>
            <shortName evidence="7">PII uridylyltransferase</shortName>
            <shortName evidence="7">UTase</shortName>
            <ecNumber evidence="7">2.7.7.59</ecNumber>
        </recommendedName>
    </domain>
    <domain>
        <recommendedName>
            <fullName evidence="7">[Protein-PII]-UMP uridylyl-removing enzyme</fullName>
            <shortName evidence="7">UR</shortName>
            <ecNumber evidence="7">3.1.4.-</ecNumber>
        </recommendedName>
    </domain>
</protein>
<dbReference type="SMART" id="SM00471">
    <property type="entry name" value="HDc"/>
    <property type="match status" value="1"/>
</dbReference>
<dbReference type="SUPFAM" id="SSF81593">
    <property type="entry name" value="Nucleotidyltransferase substrate binding subunit/domain"/>
    <property type="match status" value="1"/>
</dbReference>
<keyword evidence="2 7" id="KW-0548">Nucleotidyltransferase</keyword>
<evidence type="ECO:0000256" key="4">
    <source>
        <dbReference type="ARBA" id="ARBA00022801"/>
    </source>
</evidence>
<comment type="activity regulation">
    <text evidence="7">Uridylyltransferase (UTase) activity is inhibited by glutamine, while glutamine activates uridylyl-removing (UR) activity.</text>
</comment>
<dbReference type="PIRSF" id="PIRSF006288">
    <property type="entry name" value="PII_uridyltransf"/>
    <property type="match status" value="1"/>
</dbReference>
<comment type="domain">
    <text evidence="7">Has four distinct domains: an N-terminal nucleotidyltransferase (NT) domain responsible for UTase activity, a central HD domain that encodes UR activity, and two C-terminal ACT domains that seem to have a role in glutamine sensing.</text>
</comment>
<dbReference type="CDD" id="cd05401">
    <property type="entry name" value="NT_GlnE_GlnD_like"/>
    <property type="match status" value="1"/>
</dbReference>
<dbReference type="InterPro" id="IPR002912">
    <property type="entry name" value="ACT_dom"/>
</dbReference>
<accession>A0A8I1KII8</accession>
<dbReference type="PROSITE" id="PS51831">
    <property type="entry name" value="HD"/>
    <property type="match status" value="1"/>
</dbReference>
<name>A0A8I1KII8_9HYPH</name>
<dbReference type="NCBIfam" id="TIGR01693">
    <property type="entry name" value="UTase_glnD"/>
    <property type="match status" value="1"/>
</dbReference>